<evidence type="ECO:0000256" key="1">
    <source>
        <dbReference type="SAM" id="Phobius"/>
    </source>
</evidence>
<evidence type="ECO:0008006" key="4">
    <source>
        <dbReference type="Google" id="ProtNLM"/>
    </source>
</evidence>
<name>A0A7X2BX08_9PSED</name>
<dbReference type="AlphaFoldDB" id="A0A7X2BX08"/>
<keyword evidence="1" id="KW-0472">Membrane</keyword>
<evidence type="ECO:0000313" key="3">
    <source>
        <dbReference type="Proteomes" id="UP000447574"/>
    </source>
</evidence>
<sequence>MNLFQSLTRTKTIEQSIADAAEPGRELKRSLSTWDLMILGVAVAVGAGIFSVGARE</sequence>
<proteinExistence type="predicted"/>
<feature type="transmembrane region" description="Helical" evidence="1">
    <location>
        <begin position="36"/>
        <end position="54"/>
    </location>
</feature>
<protein>
    <recommendedName>
        <fullName evidence="4">Amino acid permease</fullName>
    </recommendedName>
</protein>
<gene>
    <name evidence="2" type="ORF">GHO37_27710</name>
</gene>
<evidence type="ECO:0000313" key="2">
    <source>
        <dbReference type="EMBL" id="MQT78022.1"/>
    </source>
</evidence>
<reference evidence="2 3" key="1">
    <citation type="submission" date="2019-10" db="EMBL/GenBank/DDBJ databases">
        <title>Evaluation of single-gene subtyping targets for Pseudomonas.</title>
        <authorList>
            <person name="Reichler S.J."/>
            <person name="Orsi R.H."/>
            <person name="Wiedmann M."/>
            <person name="Martin N.H."/>
            <person name="Murphy S.I."/>
        </authorList>
    </citation>
    <scope>NUCLEOTIDE SEQUENCE [LARGE SCALE GENOMIC DNA]</scope>
    <source>
        <strain evidence="2 3">FSL R10-2932</strain>
    </source>
</reference>
<dbReference type="EMBL" id="WIWF01000229">
    <property type="protein sequence ID" value="MQT78022.1"/>
    <property type="molecule type" value="Genomic_DNA"/>
</dbReference>
<comment type="caution">
    <text evidence="2">The sequence shown here is derived from an EMBL/GenBank/DDBJ whole genome shotgun (WGS) entry which is preliminary data.</text>
</comment>
<accession>A0A7X2BX08</accession>
<organism evidence="2 3">
    <name type="scientific">Pseudomonas helleri</name>
    <dbReference type="NCBI Taxonomy" id="1608996"/>
    <lineage>
        <taxon>Bacteria</taxon>
        <taxon>Pseudomonadati</taxon>
        <taxon>Pseudomonadota</taxon>
        <taxon>Gammaproteobacteria</taxon>
        <taxon>Pseudomonadales</taxon>
        <taxon>Pseudomonadaceae</taxon>
        <taxon>Pseudomonas</taxon>
    </lineage>
</organism>
<keyword evidence="1" id="KW-0812">Transmembrane</keyword>
<dbReference type="RefSeq" id="WP_153439242.1">
    <property type="nucleotide sequence ID" value="NZ_WIWF01000229.1"/>
</dbReference>
<keyword evidence="1" id="KW-1133">Transmembrane helix</keyword>
<dbReference type="Proteomes" id="UP000447574">
    <property type="component" value="Unassembled WGS sequence"/>
</dbReference>